<comment type="caution">
    <text evidence="9">The sequence shown here is derived from an EMBL/GenBank/DDBJ whole genome shotgun (WGS) entry which is preliminary data.</text>
</comment>
<keyword evidence="5" id="KW-1133">Transmembrane helix</keyword>
<evidence type="ECO:0000256" key="7">
    <source>
        <dbReference type="ARBA" id="ARBA00023180"/>
    </source>
</evidence>
<evidence type="ECO:0000259" key="8">
    <source>
        <dbReference type="Pfam" id="PF05154"/>
    </source>
</evidence>
<feature type="domain" description="TM2" evidence="8">
    <location>
        <begin position="76"/>
        <end position="117"/>
    </location>
</feature>
<dbReference type="PANTHER" id="PTHR21016">
    <property type="entry name" value="BETA-AMYLOID BINDING PROTEIN-RELATED"/>
    <property type="match status" value="1"/>
</dbReference>
<dbReference type="InterPro" id="IPR007829">
    <property type="entry name" value="TM2"/>
</dbReference>
<dbReference type="Pfam" id="PF05154">
    <property type="entry name" value="TM2"/>
    <property type="match status" value="1"/>
</dbReference>
<keyword evidence="6" id="KW-0472">Membrane</keyword>
<evidence type="ECO:0000256" key="2">
    <source>
        <dbReference type="ARBA" id="ARBA00008284"/>
    </source>
</evidence>
<evidence type="ECO:0000256" key="5">
    <source>
        <dbReference type="ARBA" id="ARBA00022989"/>
    </source>
</evidence>
<dbReference type="AlphaFoldDB" id="A0A815EIQ6"/>
<name>A0A815EIQ6_9BILA</name>
<dbReference type="Proteomes" id="UP000663889">
    <property type="component" value="Unassembled WGS sequence"/>
</dbReference>
<comment type="subcellular location">
    <subcellularLocation>
        <location evidence="1">Membrane</location>
        <topology evidence="1">Multi-pass membrane protein</topology>
    </subcellularLocation>
</comment>
<keyword evidence="7" id="KW-0325">Glycoprotein</keyword>
<dbReference type="InterPro" id="IPR050932">
    <property type="entry name" value="TM2D1-3-like"/>
</dbReference>
<protein>
    <recommendedName>
        <fullName evidence="8">TM2 domain-containing protein</fullName>
    </recommendedName>
</protein>
<evidence type="ECO:0000256" key="4">
    <source>
        <dbReference type="ARBA" id="ARBA00022729"/>
    </source>
</evidence>
<keyword evidence="3" id="KW-0812">Transmembrane</keyword>
<evidence type="ECO:0000313" key="9">
    <source>
        <dbReference type="EMBL" id="CAF1312448.1"/>
    </source>
</evidence>
<gene>
    <name evidence="9" type="ORF">SEV965_LOCUS26866</name>
</gene>
<comment type="similarity">
    <text evidence="2">Belongs to the TM2 family.</text>
</comment>
<reference evidence="9" key="1">
    <citation type="submission" date="2021-02" db="EMBL/GenBank/DDBJ databases">
        <authorList>
            <person name="Nowell W R."/>
        </authorList>
    </citation>
    <scope>NUCLEOTIDE SEQUENCE</scope>
</reference>
<proteinExistence type="inferred from homology"/>
<keyword evidence="4" id="KW-0732">Signal</keyword>
<evidence type="ECO:0000256" key="6">
    <source>
        <dbReference type="ARBA" id="ARBA00023136"/>
    </source>
</evidence>
<dbReference type="PANTHER" id="PTHR21016:SF1">
    <property type="entry name" value="TM2 DOMAIN-CONTAINING PROTEIN 1"/>
    <property type="match status" value="1"/>
</dbReference>
<accession>A0A815EIQ6</accession>
<dbReference type="EMBL" id="CAJNOU010002337">
    <property type="protein sequence ID" value="CAF1312448.1"/>
    <property type="molecule type" value="Genomic_DNA"/>
</dbReference>
<dbReference type="GO" id="GO:0016020">
    <property type="term" value="C:membrane"/>
    <property type="evidence" value="ECO:0007669"/>
    <property type="project" value="UniProtKB-SubCell"/>
</dbReference>
<organism evidence="9 10">
    <name type="scientific">Rotaria sordida</name>
    <dbReference type="NCBI Taxonomy" id="392033"/>
    <lineage>
        <taxon>Eukaryota</taxon>
        <taxon>Metazoa</taxon>
        <taxon>Spiralia</taxon>
        <taxon>Gnathifera</taxon>
        <taxon>Rotifera</taxon>
        <taxon>Eurotatoria</taxon>
        <taxon>Bdelloidea</taxon>
        <taxon>Philodinida</taxon>
        <taxon>Philodinidae</taxon>
        <taxon>Rotaria</taxon>
    </lineage>
</organism>
<evidence type="ECO:0000313" key="10">
    <source>
        <dbReference type="Proteomes" id="UP000663889"/>
    </source>
</evidence>
<sequence>MLNILPYRVGMNLNKDIFFIQEPQGCEQRHFISTNGEEKFIDTAPITCYTARKIICEGGIYNETIDGYVFEKRTNGKYYRTTLILSLFLGIFDSDRIYLGYYVSDLLKLFTCAFMLVGRKLDNIVTSIFQIIDELVFCQLSLLVFDHFDNLFPNETTTTDVNIILATQKLSLSVRELSNRIQKIHIQFAIIPIAKQITNIYQQFTEQKPIFCSQILTIEPRSGGRSQN</sequence>
<evidence type="ECO:0000256" key="3">
    <source>
        <dbReference type="ARBA" id="ARBA00022692"/>
    </source>
</evidence>
<evidence type="ECO:0000256" key="1">
    <source>
        <dbReference type="ARBA" id="ARBA00004141"/>
    </source>
</evidence>